<dbReference type="GO" id="GO:0051287">
    <property type="term" value="F:NAD binding"/>
    <property type="evidence" value="ECO:0007669"/>
    <property type="project" value="UniProtKB-UniRule"/>
</dbReference>
<evidence type="ECO:0000256" key="7">
    <source>
        <dbReference type="ARBA" id="ARBA00023027"/>
    </source>
</evidence>
<evidence type="ECO:0000256" key="1">
    <source>
        <dbReference type="ARBA" id="ARBA00006642"/>
    </source>
</evidence>
<evidence type="ECO:0000256" key="4">
    <source>
        <dbReference type="ARBA" id="ARBA00022857"/>
    </source>
</evidence>
<dbReference type="AlphaFoldDB" id="A0A1I2HAU7"/>
<comment type="catalytic activity">
    <reaction evidence="11 13">
        <text>(S)-2,3,4,5-tetrahydrodipicolinate + NADP(+) + H2O = (2S,4S)-4-hydroxy-2,3,4,5-tetrahydrodipicolinate + NADPH + H(+)</text>
        <dbReference type="Rhea" id="RHEA:35331"/>
        <dbReference type="ChEBI" id="CHEBI:15377"/>
        <dbReference type="ChEBI" id="CHEBI:15378"/>
        <dbReference type="ChEBI" id="CHEBI:16845"/>
        <dbReference type="ChEBI" id="CHEBI:57783"/>
        <dbReference type="ChEBI" id="CHEBI:58349"/>
        <dbReference type="ChEBI" id="CHEBI:67139"/>
        <dbReference type="EC" id="1.17.1.8"/>
    </reaction>
</comment>
<dbReference type="UniPathway" id="UPA00034">
    <property type="reaction ID" value="UER00018"/>
</dbReference>
<dbReference type="GO" id="GO:0008839">
    <property type="term" value="F:4-hydroxy-tetrahydrodipicolinate reductase"/>
    <property type="evidence" value="ECO:0007669"/>
    <property type="project" value="UniProtKB-UniRule"/>
</dbReference>
<comment type="catalytic activity">
    <reaction evidence="12 13">
        <text>(S)-2,3,4,5-tetrahydrodipicolinate + NAD(+) + H2O = (2S,4S)-4-hydroxy-2,3,4,5-tetrahydrodipicolinate + NADH + H(+)</text>
        <dbReference type="Rhea" id="RHEA:35323"/>
        <dbReference type="ChEBI" id="CHEBI:15377"/>
        <dbReference type="ChEBI" id="CHEBI:15378"/>
        <dbReference type="ChEBI" id="CHEBI:16845"/>
        <dbReference type="ChEBI" id="CHEBI:57540"/>
        <dbReference type="ChEBI" id="CHEBI:57945"/>
        <dbReference type="ChEBI" id="CHEBI:67139"/>
        <dbReference type="EC" id="1.17.1.8"/>
    </reaction>
</comment>
<dbReference type="InterPro" id="IPR022664">
    <property type="entry name" value="DapB_N_CS"/>
</dbReference>
<keyword evidence="6 13" id="KW-0560">Oxidoreductase</keyword>
<dbReference type="Gene3D" id="3.40.50.720">
    <property type="entry name" value="NAD(P)-binding Rossmann-like Domain"/>
    <property type="match status" value="1"/>
</dbReference>
<dbReference type="EC" id="1.17.1.8" evidence="10 13"/>
<feature type="binding site" evidence="13">
    <location>
        <begin position="101"/>
        <end position="103"/>
    </location>
    <ligand>
        <name>NAD(+)</name>
        <dbReference type="ChEBI" id="CHEBI:57540"/>
    </ligand>
</feature>
<feature type="active site" description="Proton donor/acceptor" evidence="13">
    <location>
        <position position="158"/>
    </location>
</feature>
<feature type="binding site" evidence="13">
    <location>
        <begin position="13"/>
        <end position="18"/>
    </location>
    <ligand>
        <name>NAD(+)</name>
        <dbReference type="ChEBI" id="CHEBI:57540"/>
    </ligand>
</feature>
<dbReference type="PROSITE" id="PS01298">
    <property type="entry name" value="DAPB"/>
    <property type="match status" value="1"/>
</dbReference>
<feature type="binding site" evidence="13">
    <location>
        <position position="39"/>
    </location>
    <ligand>
        <name>NAD(+)</name>
        <dbReference type="ChEBI" id="CHEBI:57540"/>
    </ligand>
</feature>
<dbReference type="Proteomes" id="UP000199400">
    <property type="component" value="Unassembled WGS sequence"/>
</dbReference>
<evidence type="ECO:0000259" key="14">
    <source>
        <dbReference type="Pfam" id="PF01113"/>
    </source>
</evidence>
<feature type="binding site" evidence="13">
    <location>
        <position position="159"/>
    </location>
    <ligand>
        <name>(S)-2,3,4,5-tetrahydrodipicolinate</name>
        <dbReference type="ChEBI" id="CHEBI:16845"/>
    </ligand>
</feature>
<comment type="similarity">
    <text evidence="1 13">Belongs to the DapB family.</text>
</comment>
<protein>
    <recommendedName>
        <fullName evidence="10 13">4-hydroxy-tetrahydrodipicolinate reductase</fullName>
        <shortName evidence="13">HTPA reductase</shortName>
        <ecNumber evidence="10 13">1.17.1.8</ecNumber>
    </recommendedName>
</protein>
<keyword evidence="3 13" id="KW-0028">Amino-acid biosynthesis</keyword>
<feature type="binding site" evidence="13">
    <location>
        <begin position="168"/>
        <end position="169"/>
    </location>
    <ligand>
        <name>(S)-2,3,4,5-tetrahydrodipicolinate</name>
        <dbReference type="ChEBI" id="CHEBI:16845"/>
    </ligand>
</feature>
<evidence type="ECO:0000259" key="15">
    <source>
        <dbReference type="Pfam" id="PF05173"/>
    </source>
</evidence>
<sequence>MTTERLVPISIVGARGRMGKTLIREIVLSDSMILEAAVDREGGAGLGQDAGRLAGLHDIGVTVVDELRPRRNSVVVDFSLAHATDANIRRCVEAGVPLVLGTTGLQKSTRELLRTASREIAIVSAANFSVGVTLLTRIAGLVAGSLGESWDAELLEIHHSHKRDAPSGTALRIAKAVAKATGRDLEGVMRTDRAGEHARPRERGEIGVAAVRGGDSIGEHTLMFLAEGERLELTHRAFDRAIFARGALRAARWVASRAPGLYTMADVIGLGDLG</sequence>
<feature type="domain" description="Dihydrodipicolinate reductase C-terminal" evidence="15">
    <location>
        <begin position="131"/>
        <end position="268"/>
    </location>
</feature>
<dbReference type="GO" id="GO:0009089">
    <property type="term" value="P:lysine biosynthetic process via diaminopimelate"/>
    <property type="evidence" value="ECO:0007669"/>
    <property type="project" value="UniProtKB-UniRule"/>
</dbReference>
<evidence type="ECO:0000256" key="11">
    <source>
        <dbReference type="ARBA" id="ARBA00049080"/>
    </source>
</evidence>
<keyword evidence="5 13" id="KW-0220">Diaminopimelate biosynthesis</keyword>
<keyword evidence="4 13" id="KW-0521">NADP</keyword>
<name>A0A1I2HAU7_9BACT</name>
<dbReference type="SUPFAM" id="SSF55347">
    <property type="entry name" value="Glyceraldehyde-3-phosphate dehydrogenase-like, C-terminal domain"/>
    <property type="match status" value="1"/>
</dbReference>
<gene>
    <name evidence="13" type="primary">dapB</name>
    <name evidence="16" type="ORF">SAMN02745121_07826</name>
</gene>
<comment type="pathway">
    <text evidence="9 13">Amino-acid biosynthesis; L-lysine biosynthesis via DAP pathway; (S)-tetrahydrodipicolinate from L-aspartate: step 4/4.</text>
</comment>
<dbReference type="Gene3D" id="3.30.360.10">
    <property type="entry name" value="Dihydrodipicolinate Reductase, domain 2"/>
    <property type="match status" value="1"/>
</dbReference>
<dbReference type="HAMAP" id="MF_00102">
    <property type="entry name" value="DapB"/>
    <property type="match status" value="1"/>
</dbReference>
<organism evidence="16 17">
    <name type="scientific">Nannocystis exedens</name>
    <dbReference type="NCBI Taxonomy" id="54"/>
    <lineage>
        <taxon>Bacteria</taxon>
        <taxon>Pseudomonadati</taxon>
        <taxon>Myxococcota</taxon>
        <taxon>Polyangia</taxon>
        <taxon>Nannocystales</taxon>
        <taxon>Nannocystaceae</taxon>
        <taxon>Nannocystis</taxon>
    </lineage>
</organism>
<dbReference type="GO" id="GO:0016726">
    <property type="term" value="F:oxidoreductase activity, acting on CH or CH2 groups, NAD or NADP as acceptor"/>
    <property type="evidence" value="ECO:0007669"/>
    <property type="project" value="UniProtKB-UniRule"/>
</dbReference>
<keyword evidence="2 13" id="KW-0963">Cytoplasm</keyword>
<accession>A0A1I2HAU7</accession>
<evidence type="ECO:0000256" key="10">
    <source>
        <dbReference type="ARBA" id="ARBA00038983"/>
    </source>
</evidence>
<comment type="subunit">
    <text evidence="13">Homotetramer.</text>
</comment>
<feature type="binding site" evidence="13">
    <location>
        <begin position="125"/>
        <end position="128"/>
    </location>
    <ligand>
        <name>NAD(+)</name>
        <dbReference type="ChEBI" id="CHEBI:57540"/>
    </ligand>
</feature>
<dbReference type="InterPro" id="IPR000846">
    <property type="entry name" value="DapB_N"/>
</dbReference>
<feature type="binding site" evidence="13">
    <location>
        <position position="40"/>
    </location>
    <ligand>
        <name>NADP(+)</name>
        <dbReference type="ChEBI" id="CHEBI:58349"/>
    </ligand>
</feature>
<dbReference type="GO" id="GO:0050661">
    <property type="term" value="F:NADP binding"/>
    <property type="evidence" value="ECO:0007669"/>
    <property type="project" value="UniProtKB-UniRule"/>
</dbReference>
<dbReference type="RefSeq" id="WP_096328221.1">
    <property type="nucleotide sequence ID" value="NZ_FOMX01000040.1"/>
</dbReference>
<dbReference type="PANTHER" id="PTHR20836">
    <property type="entry name" value="DIHYDRODIPICOLINATE REDUCTASE"/>
    <property type="match status" value="1"/>
</dbReference>
<dbReference type="Pfam" id="PF05173">
    <property type="entry name" value="DapB_C"/>
    <property type="match status" value="1"/>
</dbReference>
<evidence type="ECO:0000256" key="5">
    <source>
        <dbReference type="ARBA" id="ARBA00022915"/>
    </source>
</evidence>
<comment type="caution">
    <text evidence="13">Was originally thought to be a dihydrodipicolinate reductase (DHDPR), catalyzing the conversion of dihydrodipicolinate to tetrahydrodipicolinate. However, it was shown in E.coli that the substrate of the enzymatic reaction is not dihydrodipicolinate (DHDP) but in fact (2S,4S)-4-hydroxy-2,3,4,5-tetrahydrodipicolinic acid (HTPA), the product released by the DapA-catalyzed reaction.</text>
</comment>
<dbReference type="InterPro" id="IPR022663">
    <property type="entry name" value="DapB_C"/>
</dbReference>
<dbReference type="Pfam" id="PF01113">
    <property type="entry name" value="DapB_N"/>
    <property type="match status" value="1"/>
</dbReference>
<reference evidence="17" key="1">
    <citation type="submission" date="2016-10" db="EMBL/GenBank/DDBJ databases">
        <authorList>
            <person name="Varghese N."/>
            <person name="Submissions S."/>
        </authorList>
    </citation>
    <scope>NUCLEOTIDE SEQUENCE [LARGE SCALE GENOMIC DNA]</scope>
    <source>
        <strain evidence="17">ATCC 25963</strain>
    </source>
</reference>
<evidence type="ECO:0000256" key="8">
    <source>
        <dbReference type="ARBA" id="ARBA00023154"/>
    </source>
</evidence>
<keyword evidence="7 13" id="KW-0520">NAD</keyword>
<keyword evidence="17" id="KW-1185">Reference proteome</keyword>
<dbReference type="CDD" id="cd02274">
    <property type="entry name" value="DHDPR_N"/>
    <property type="match status" value="1"/>
</dbReference>
<evidence type="ECO:0000313" key="16">
    <source>
        <dbReference type="EMBL" id="SFF26639.1"/>
    </source>
</evidence>
<dbReference type="SUPFAM" id="SSF51735">
    <property type="entry name" value="NAD(P)-binding Rossmann-fold domains"/>
    <property type="match status" value="1"/>
</dbReference>
<comment type="subcellular location">
    <subcellularLocation>
        <location evidence="13">Cytoplasm</location>
    </subcellularLocation>
</comment>
<evidence type="ECO:0000256" key="9">
    <source>
        <dbReference type="ARBA" id="ARBA00037922"/>
    </source>
</evidence>
<dbReference type="PANTHER" id="PTHR20836:SF0">
    <property type="entry name" value="4-HYDROXY-TETRAHYDRODIPICOLINATE REDUCTASE 1, CHLOROPLASTIC-RELATED"/>
    <property type="match status" value="1"/>
</dbReference>
<proteinExistence type="inferred from homology"/>
<dbReference type="InterPro" id="IPR036291">
    <property type="entry name" value="NAD(P)-bd_dom_sf"/>
</dbReference>
<keyword evidence="8 13" id="KW-0457">Lysine biosynthesis</keyword>
<dbReference type="PIRSF" id="PIRSF000161">
    <property type="entry name" value="DHPR"/>
    <property type="match status" value="1"/>
</dbReference>
<evidence type="ECO:0000256" key="3">
    <source>
        <dbReference type="ARBA" id="ARBA00022605"/>
    </source>
</evidence>
<evidence type="ECO:0000313" key="17">
    <source>
        <dbReference type="Proteomes" id="UP000199400"/>
    </source>
</evidence>
<dbReference type="STRING" id="54.SAMN02745121_07826"/>
<dbReference type="EMBL" id="FOMX01000040">
    <property type="protein sequence ID" value="SFF26639.1"/>
    <property type="molecule type" value="Genomic_DNA"/>
</dbReference>
<dbReference type="InterPro" id="IPR023940">
    <property type="entry name" value="DHDPR_bac"/>
</dbReference>
<dbReference type="NCBIfam" id="TIGR00036">
    <property type="entry name" value="dapB"/>
    <property type="match status" value="1"/>
</dbReference>
<dbReference type="GO" id="GO:0019877">
    <property type="term" value="P:diaminopimelate biosynthetic process"/>
    <property type="evidence" value="ECO:0007669"/>
    <property type="project" value="UniProtKB-UniRule"/>
</dbReference>
<evidence type="ECO:0000256" key="12">
    <source>
        <dbReference type="ARBA" id="ARBA00049396"/>
    </source>
</evidence>
<evidence type="ECO:0000256" key="6">
    <source>
        <dbReference type="ARBA" id="ARBA00023002"/>
    </source>
</evidence>
<dbReference type="OrthoDB" id="9790352at2"/>
<evidence type="ECO:0000256" key="13">
    <source>
        <dbReference type="HAMAP-Rule" id="MF_00102"/>
    </source>
</evidence>
<evidence type="ECO:0000256" key="2">
    <source>
        <dbReference type="ARBA" id="ARBA00022490"/>
    </source>
</evidence>
<dbReference type="GO" id="GO:0005737">
    <property type="term" value="C:cytoplasm"/>
    <property type="evidence" value="ECO:0007669"/>
    <property type="project" value="UniProtKB-SubCell"/>
</dbReference>
<feature type="domain" description="Dihydrodipicolinate reductase N-terminal" evidence="14">
    <location>
        <begin position="8"/>
        <end position="128"/>
    </location>
</feature>
<comment type="function">
    <text evidence="13">Catalyzes the conversion of 4-hydroxy-tetrahydrodipicolinate (HTPA) to tetrahydrodipicolinate.</text>
</comment>
<feature type="active site" description="Proton donor" evidence="13">
    <location>
        <position position="162"/>
    </location>
</feature>